<sequence>MNGREVNSVMSEVRNTLAKHNLYFDPYSILELITILENTPCNVNEDASLSEFLNSKLSRLSSEALPKEVSVEFTEIKRRICYQKQGHTIE</sequence>
<evidence type="ECO:0000313" key="2">
    <source>
        <dbReference type="Proteomes" id="UP000244093"/>
    </source>
</evidence>
<comment type="caution">
    <text evidence="1">The sequence shown here is derived from an EMBL/GenBank/DDBJ whole genome shotgun (WGS) entry which is preliminary data.</text>
</comment>
<dbReference type="EMBL" id="NBVN01000001">
    <property type="protein sequence ID" value="PUA33968.1"/>
    <property type="molecule type" value="Genomic_DNA"/>
</dbReference>
<evidence type="ECO:0000313" key="1">
    <source>
        <dbReference type="EMBL" id="PUA33968.1"/>
    </source>
</evidence>
<dbReference type="Proteomes" id="UP000244093">
    <property type="component" value="Unassembled WGS sequence"/>
</dbReference>
<accession>A0A2R7Y8V0</accession>
<gene>
    <name evidence="1" type="ORF">B7O98_00695</name>
</gene>
<protein>
    <submittedName>
        <fullName evidence="1">Uncharacterized protein</fullName>
    </submittedName>
</protein>
<reference evidence="1 2" key="1">
    <citation type="journal article" date="2018" name="Syst. Appl. Microbiol.">
        <title>A new symbiotic nanoarchaeote (Candidatus Nanoclepta minutus) and its host (Zestosphaera tikiterensis gen. nov., sp. nov.) from a New Zealand hot spring.</title>
        <authorList>
            <person name="St John E."/>
            <person name="Liu Y."/>
            <person name="Podar M."/>
            <person name="Stott M.B."/>
            <person name="Meneghin J."/>
            <person name="Chen Z."/>
            <person name="Lagutin K."/>
            <person name="Mitchell K."/>
            <person name="Reysenbach A.L."/>
        </authorList>
    </citation>
    <scope>NUCLEOTIDE SEQUENCE [LARGE SCALE GENOMIC DNA]</scope>
    <source>
        <strain evidence="1">NZ3</strain>
    </source>
</reference>
<name>A0A2R7Y8V0_9CREN</name>
<dbReference type="AlphaFoldDB" id="A0A2R7Y8V0"/>
<organism evidence="1 2">
    <name type="scientific">Zestosphaera tikiterensis</name>
    <dbReference type="NCBI Taxonomy" id="1973259"/>
    <lineage>
        <taxon>Archaea</taxon>
        <taxon>Thermoproteota</taxon>
        <taxon>Thermoprotei</taxon>
        <taxon>Desulfurococcales</taxon>
        <taxon>Desulfurococcaceae</taxon>
        <taxon>Zestosphaera</taxon>
    </lineage>
</organism>
<proteinExistence type="predicted"/>